<evidence type="ECO:0000259" key="11">
    <source>
        <dbReference type="PROSITE" id="PS50835"/>
    </source>
</evidence>
<dbReference type="InterPro" id="IPR007110">
    <property type="entry name" value="Ig-like_dom"/>
</dbReference>
<evidence type="ECO:0000256" key="7">
    <source>
        <dbReference type="ARBA" id="ARBA00023157"/>
    </source>
</evidence>
<evidence type="ECO:0000256" key="1">
    <source>
        <dbReference type="ARBA" id="ARBA00004370"/>
    </source>
</evidence>
<keyword evidence="8" id="KW-0325">Glycoprotein</keyword>
<dbReference type="PANTHER" id="PTHR23277">
    <property type="entry name" value="NECTIN-RELATED"/>
    <property type="match status" value="1"/>
</dbReference>
<dbReference type="InterPro" id="IPR013162">
    <property type="entry name" value="CD80_C2-set"/>
</dbReference>
<name>A0ABN7T0A3_OIKDI</name>
<keyword evidence="3 10" id="KW-0732">Signal</keyword>
<accession>A0ABN7T0A3</accession>
<keyword evidence="7" id="KW-1015">Disulfide bond</keyword>
<feature type="domain" description="Ig-like" evidence="11">
    <location>
        <begin position="122"/>
        <end position="220"/>
    </location>
</feature>
<keyword evidence="4" id="KW-0677">Repeat</keyword>
<comment type="similarity">
    <text evidence="2">Belongs to the nectin family.</text>
</comment>
<evidence type="ECO:0000256" key="4">
    <source>
        <dbReference type="ARBA" id="ARBA00022737"/>
    </source>
</evidence>
<feature type="transmembrane region" description="Helical" evidence="9">
    <location>
        <begin position="378"/>
        <end position="398"/>
    </location>
</feature>
<comment type="subcellular location">
    <subcellularLocation>
        <location evidence="1">Membrane</location>
    </subcellularLocation>
</comment>
<keyword evidence="5" id="KW-0130">Cell adhesion</keyword>
<keyword evidence="9" id="KW-1133">Transmembrane helix</keyword>
<evidence type="ECO:0000313" key="12">
    <source>
        <dbReference type="EMBL" id="CAG5111051.1"/>
    </source>
</evidence>
<reference evidence="12 13" key="1">
    <citation type="submission" date="2021-04" db="EMBL/GenBank/DDBJ databases">
        <authorList>
            <person name="Bliznina A."/>
        </authorList>
    </citation>
    <scope>NUCLEOTIDE SEQUENCE [LARGE SCALE GENOMIC DNA]</scope>
</reference>
<dbReference type="EMBL" id="OU015567">
    <property type="protein sequence ID" value="CAG5111051.1"/>
    <property type="molecule type" value="Genomic_DNA"/>
</dbReference>
<evidence type="ECO:0000256" key="5">
    <source>
        <dbReference type="ARBA" id="ARBA00022889"/>
    </source>
</evidence>
<sequence>MKNYSILTSFFLLSIVSAGSSAMRKEYIAIGDDYVYTCRSKPNSRMLRISDSSGYTFVMVRNEEPQKIQGSWLVDSFSSLSETLQLSLRLTNFRAENSTRINCGDEREDGPRPVQILPYKAPKMTLTVNQDVLDVDELIQVTCSANGGVPAVSFSWIDSLGRRYSASRKKDNVSQSCDSAKTKCSSTVSVRASADLDGEVIRCEVNHGGRTIQESTNPLKINYAPNSASINLAYPLQDGQESLSAKCVFNGRPLPETITYLIQDDLQSPQREIRPSNYSLSLADSGKLLRCKVSNNLGSTISEAVELQVSPAPTTLPHTYARRETTVAMQSDQAPFTKDIQTTISPYQNLAGVANGGNSTRSAELAEEQKGLRAASNVAIACVTIAFLLTILIGGILVKRRLHRKSESCGTDITTYDETVSSLKDHELESKFKKEYFM</sequence>
<evidence type="ECO:0000256" key="9">
    <source>
        <dbReference type="SAM" id="Phobius"/>
    </source>
</evidence>
<dbReference type="PANTHER" id="PTHR23277:SF108">
    <property type="entry name" value="FASCICLIN-3"/>
    <property type="match status" value="1"/>
</dbReference>
<keyword evidence="6 9" id="KW-0472">Membrane</keyword>
<evidence type="ECO:0000256" key="3">
    <source>
        <dbReference type="ARBA" id="ARBA00022729"/>
    </source>
</evidence>
<organism evidence="12 13">
    <name type="scientific">Oikopleura dioica</name>
    <name type="common">Tunicate</name>
    <dbReference type="NCBI Taxonomy" id="34765"/>
    <lineage>
        <taxon>Eukaryota</taxon>
        <taxon>Metazoa</taxon>
        <taxon>Chordata</taxon>
        <taxon>Tunicata</taxon>
        <taxon>Appendicularia</taxon>
        <taxon>Copelata</taxon>
        <taxon>Oikopleuridae</taxon>
        <taxon>Oikopleura</taxon>
    </lineage>
</organism>
<gene>
    <name evidence="12" type="ORF">OKIOD_LOCUS14152</name>
</gene>
<proteinExistence type="inferred from homology"/>
<evidence type="ECO:0000256" key="8">
    <source>
        <dbReference type="ARBA" id="ARBA00023180"/>
    </source>
</evidence>
<feature type="signal peptide" evidence="10">
    <location>
        <begin position="1"/>
        <end position="22"/>
    </location>
</feature>
<dbReference type="SUPFAM" id="SSF48726">
    <property type="entry name" value="Immunoglobulin"/>
    <property type="match status" value="1"/>
</dbReference>
<evidence type="ECO:0000256" key="6">
    <source>
        <dbReference type="ARBA" id="ARBA00023136"/>
    </source>
</evidence>
<feature type="chain" id="PRO_5047396156" evidence="10">
    <location>
        <begin position="23"/>
        <end position="438"/>
    </location>
</feature>
<dbReference type="InterPro" id="IPR013783">
    <property type="entry name" value="Ig-like_fold"/>
</dbReference>
<protein>
    <submittedName>
        <fullName evidence="12">Oidioi.mRNA.OKI2018_I69.chr2.g5387.t1.cds</fullName>
    </submittedName>
</protein>
<dbReference type="InterPro" id="IPR051427">
    <property type="entry name" value="Nectin/Nectin-like"/>
</dbReference>
<evidence type="ECO:0000313" key="13">
    <source>
        <dbReference type="Proteomes" id="UP001158576"/>
    </source>
</evidence>
<dbReference type="Proteomes" id="UP001158576">
    <property type="component" value="Chromosome 2"/>
</dbReference>
<evidence type="ECO:0000256" key="2">
    <source>
        <dbReference type="ARBA" id="ARBA00007810"/>
    </source>
</evidence>
<evidence type="ECO:0000256" key="10">
    <source>
        <dbReference type="SAM" id="SignalP"/>
    </source>
</evidence>
<dbReference type="InterPro" id="IPR036179">
    <property type="entry name" value="Ig-like_dom_sf"/>
</dbReference>
<dbReference type="PROSITE" id="PS50835">
    <property type="entry name" value="IG_LIKE"/>
    <property type="match status" value="1"/>
</dbReference>
<keyword evidence="9" id="KW-0812">Transmembrane</keyword>
<keyword evidence="13" id="KW-1185">Reference proteome</keyword>
<dbReference type="Pfam" id="PF08205">
    <property type="entry name" value="C2-set_2"/>
    <property type="match status" value="1"/>
</dbReference>
<dbReference type="Gene3D" id="2.60.40.10">
    <property type="entry name" value="Immunoglobulins"/>
    <property type="match status" value="1"/>
</dbReference>